<dbReference type="PANTHER" id="PTHR43867">
    <property type="entry name" value="CELLULOSE SYNTHASE CATALYTIC SUBUNIT A [UDP-FORMING]"/>
    <property type="match status" value="1"/>
</dbReference>
<sequence length="399" mass="45534">MFIIENILLIYFGLAVLYVFIISFTGRVKPVAPLQVKETPYHKIAVLVPAYKEDAIIAPVVEKLLQLRYPKEFFDIVVIADSLKKSTLSRLHQLPCRVIEVHFEKSTKTKSLVKALQVLNNEYEVALISDADNIMAPDYLQKINRAFNNGYTAVQGQRVAKNMDTPFAVLDALSEVINNHVFRKGFNAMGFSSSLIGSGMAFKADVLLDCLKQINAVGGFDRVLQLYLIERKQWIYYLEDAIVFDEKVDNSEAFSKQRRRWIASQFIYLKRYFAKGIKQLLKGNIDYFNAGVLYNIFLPRTLTLGFLFLFAVTALSFPQLFSLPQAWIGLFAANVLALLIAVPLSFYNQRFFKAILSLPKVFWIMFTLLFKLKGADKQFIHTVKTKVEVDNTLYSSHGK</sequence>
<keyword evidence="5 7" id="KW-1133">Transmembrane helix</keyword>
<evidence type="ECO:0000256" key="5">
    <source>
        <dbReference type="ARBA" id="ARBA00022989"/>
    </source>
</evidence>
<protein>
    <submittedName>
        <fullName evidence="8">Glycosyltransferase family 2 protein</fullName>
    </submittedName>
</protein>
<keyword evidence="4 7" id="KW-0812">Transmembrane</keyword>
<dbReference type="SUPFAM" id="SSF53448">
    <property type="entry name" value="Nucleotide-diphospho-sugar transferases"/>
    <property type="match status" value="1"/>
</dbReference>
<dbReference type="Pfam" id="PF13641">
    <property type="entry name" value="Glyco_tranf_2_3"/>
    <property type="match status" value="1"/>
</dbReference>
<dbReference type="Proteomes" id="UP001403385">
    <property type="component" value="Unassembled WGS sequence"/>
</dbReference>
<comment type="caution">
    <text evidence="8">The sequence shown here is derived from an EMBL/GenBank/DDBJ whole genome shotgun (WGS) entry which is preliminary data.</text>
</comment>
<dbReference type="RefSeq" id="WP_346823501.1">
    <property type="nucleotide sequence ID" value="NZ_JBDKWZ010000016.1"/>
</dbReference>
<dbReference type="EMBL" id="JBDKWZ010000016">
    <property type="protein sequence ID" value="MEN7550719.1"/>
    <property type="molecule type" value="Genomic_DNA"/>
</dbReference>
<feature type="transmembrane region" description="Helical" evidence="7">
    <location>
        <begin position="352"/>
        <end position="370"/>
    </location>
</feature>
<comment type="subcellular location">
    <subcellularLocation>
        <location evidence="1">Membrane</location>
        <topology evidence="1">Multi-pass membrane protein</topology>
    </subcellularLocation>
</comment>
<evidence type="ECO:0000313" key="8">
    <source>
        <dbReference type="EMBL" id="MEN7550719.1"/>
    </source>
</evidence>
<keyword evidence="6 7" id="KW-0472">Membrane</keyword>
<feature type="transmembrane region" description="Helical" evidence="7">
    <location>
        <begin position="292"/>
        <end position="315"/>
    </location>
</feature>
<keyword evidence="9" id="KW-1185">Reference proteome</keyword>
<gene>
    <name evidence="8" type="ORF">AAG747_22555</name>
</gene>
<feature type="transmembrane region" description="Helical" evidence="7">
    <location>
        <begin position="7"/>
        <end position="26"/>
    </location>
</feature>
<dbReference type="InterPro" id="IPR050321">
    <property type="entry name" value="Glycosyltr_2/OpgH_subfam"/>
</dbReference>
<evidence type="ECO:0000256" key="1">
    <source>
        <dbReference type="ARBA" id="ARBA00004141"/>
    </source>
</evidence>
<accession>A0AAW9SCQ0</accession>
<feature type="transmembrane region" description="Helical" evidence="7">
    <location>
        <begin position="327"/>
        <end position="346"/>
    </location>
</feature>
<dbReference type="AlphaFoldDB" id="A0AAW9SCQ0"/>
<keyword evidence="3" id="KW-0808">Transferase</keyword>
<dbReference type="GO" id="GO:0016020">
    <property type="term" value="C:membrane"/>
    <property type="evidence" value="ECO:0007669"/>
    <property type="project" value="UniProtKB-SubCell"/>
</dbReference>
<evidence type="ECO:0000256" key="6">
    <source>
        <dbReference type="ARBA" id="ARBA00023136"/>
    </source>
</evidence>
<organism evidence="8 9">
    <name type="scientific">Rapidithrix thailandica</name>
    <dbReference type="NCBI Taxonomy" id="413964"/>
    <lineage>
        <taxon>Bacteria</taxon>
        <taxon>Pseudomonadati</taxon>
        <taxon>Bacteroidota</taxon>
        <taxon>Cytophagia</taxon>
        <taxon>Cytophagales</taxon>
        <taxon>Flammeovirgaceae</taxon>
        <taxon>Rapidithrix</taxon>
    </lineage>
</organism>
<dbReference type="PANTHER" id="PTHR43867:SF2">
    <property type="entry name" value="CELLULOSE SYNTHASE CATALYTIC SUBUNIT A [UDP-FORMING]"/>
    <property type="match status" value="1"/>
</dbReference>
<dbReference type="InterPro" id="IPR029044">
    <property type="entry name" value="Nucleotide-diphossugar_trans"/>
</dbReference>
<evidence type="ECO:0000256" key="7">
    <source>
        <dbReference type="SAM" id="Phobius"/>
    </source>
</evidence>
<dbReference type="GO" id="GO:0016757">
    <property type="term" value="F:glycosyltransferase activity"/>
    <property type="evidence" value="ECO:0007669"/>
    <property type="project" value="UniProtKB-KW"/>
</dbReference>
<name>A0AAW9SCQ0_9BACT</name>
<dbReference type="Gene3D" id="3.90.550.10">
    <property type="entry name" value="Spore Coat Polysaccharide Biosynthesis Protein SpsA, Chain A"/>
    <property type="match status" value="1"/>
</dbReference>
<evidence type="ECO:0000256" key="3">
    <source>
        <dbReference type="ARBA" id="ARBA00022679"/>
    </source>
</evidence>
<reference evidence="8 9" key="1">
    <citation type="submission" date="2024-04" db="EMBL/GenBank/DDBJ databases">
        <title>Novel genus in family Flammeovirgaceae.</title>
        <authorList>
            <person name="Nguyen T.H."/>
            <person name="Vuong T.Q."/>
            <person name="Le H."/>
            <person name="Kim S.-G."/>
        </authorList>
    </citation>
    <scope>NUCLEOTIDE SEQUENCE [LARGE SCALE GENOMIC DNA]</scope>
    <source>
        <strain evidence="8 9">JCM 23209</strain>
    </source>
</reference>
<proteinExistence type="predicted"/>
<evidence type="ECO:0000313" key="9">
    <source>
        <dbReference type="Proteomes" id="UP001403385"/>
    </source>
</evidence>
<keyword evidence="2" id="KW-0328">Glycosyltransferase</keyword>
<evidence type="ECO:0000256" key="2">
    <source>
        <dbReference type="ARBA" id="ARBA00022676"/>
    </source>
</evidence>
<evidence type="ECO:0000256" key="4">
    <source>
        <dbReference type="ARBA" id="ARBA00022692"/>
    </source>
</evidence>